<dbReference type="AlphaFoldDB" id="A0A9P8Y901"/>
<protein>
    <submittedName>
        <fullName evidence="1">Uncharacterized protein</fullName>
    </submittedName>
</protein>
<sequence length="153" mass="16348">MSSCYAVPEALDVPAWRSEPWRDMACQQSVNQVLHEWIDLMSQSHYPASQCATRLATLVRPIAQGNVFFSSLLAPGKCTCSLAQYCFLLPTGICLLTARACNLAGWDQGADWGASSATSRVPGSAGASTPAINVVVVGLAKGKRQANYRGRAK</sequence>
<dbReference type="RefSeq" id="XP_046013593.1">
    <property type="nucleotide sequence ID" value="XM_046153488.1"/>
</dbReference>
<keyword evidence="2" id="KW-1185">Reference proteome</keyword>
<gene>
    <name evidence="1" type="ORF">B0I36DRAFT_319982</name>
</gene>
<name>A0A9P8Y901_9PEZI</name>
<organism evidence="1 2">
    <name type="scientific">Microdochium trichocladiopsis</name>
    <dbReference type="NCBI Taxonomy" id="1682393"/>
    <lineage>
        <taxon>Eukaryota</taxon>
        <taxon>Fungi</taxon>
        <taxon>Dikarya</taxon>
        <taxon>Ascomycota</taxon>
        <taxon>Pezizomycotina</taxon>
        <taxon>Sordariomycetes</taxon>
        <taxon>Xylariomycetidae</taxon>
        <taxon>Xylariales</taxon>
        <taxon>Microdochiaceae</taxon>
        <taxon>Microdochium</taxon>
    </lineage>
</organism>
<reference evidence="1" key="1">
    <citation type="journal article" date="2021" name="Nat. Commun.">
        <title>Genetic determinants of endophytism in the Arabidopsis root mycobiome.</title>
        <authorList>
            <person name="Mesny F."/>
            <person name="Miyauchi S."/>
            <person name="Thiergart T."/>
            <person name="Pickel B."/>
            <person name="Atanasova L."/>
            <person name="Karlsson M."/>
            <person name="Huettel B."/>
            <person name="Barry K.W."/>
            <person name="Haridas S."/>
            <person name="Chen C."/>
            <person name="Bauer D."/>
            <person name="Andreopoulos W."/>
            <person name="Pangilinan J."/>
            <person name="LaButti K."/>
            <person name="Riley R."/>
            <person name="Lipzen A."/>
            <person name="Clum A."/>
            <person name="Drula E."/>
            <person name="Henrissat B."/>
            <person name="Kohler A."/>
            <person name="Grigoriev I.V."/>
            <person name="Martin F.M."/>
            <person name="Hacquard S."/>
        </authorList>
    </citation>
    <scope>NUCLEOTIDE SEQUENCE</scope>
    <source>
        <strain evidence="1">MPI-CAGE-CH-0230</strain>
    </source>
</reference>
<dbReference type="EMBL" id="JAGTJQ010000004">
    <property type="protein sequence ID" value="KAH7032761.1"/>
    <property type="molecule type" value="Genomic_DNA"/>
</dbReference>
<evidence type="ECO:0000313" key="1">
    <source>
        <dbReference type="EMBL" id="KAH7032761.1"/>
    </source>
</evidence>
<proteinExistence type="predicted"/>
<comment type="caution">
    <text evidence="1">The sequence shown here is derived from an EMBL/GenBank/DDBJ whole genome shotgun (WGS) entry which is preliminary data.</text>
</comment>
<dbReference type="GeneID" id="70183034"/>
<accession>A0A9P8Y901</accession>
<evidence type="ECO:0000313" key="2">
    <source>
        <dbReference type="Proteomes" id="UP000756346"/>
    </source>
</evidence>
<dbReference type="Proteomes" id="UP000756346">
    <property type="component" value="Unassembled WGS sequence"/>
</dbReference>